<feature type="chain" id="PRO_5039900065" evidence="2">
    <location>
        <begin position="21"/>
        <end position="1134"/>
    </location>
</feature>
<feature type="region of interest" description="Disordered" evidence="1">
    <location>
        <begin position="423"/>
        <end position="444"/>
    </location>
</feature>
<evidence type="ECO:0000256" key="2">
    <source>
        <dbReference type="SAM" id="SignalP"/>
    </source>
</evidence>
<evidence type="ECO:0000313" key="4">
    <source>
        <dbReference type="Proteomes" id="UP000693970"/>
    </source>
</evidence>
<gene>
    <name evidence="3" type="ORF">IV203_029293</name>
</gene>
<feature type="region of interest" description="Disordered" evidence="1">
    <location>
        <begin position="936"/>
        <end position="1035"/>
    </location>
</feature>
<feature type="compositionally biased region" description="Polar residues" evidence="1">
    <location>
        <begin position="756"/>
        <end position="766"/>
    </location>
</feature>
<feature type="compositionally biased region" description="Low complexity" evidence="1">
    <location>
        <begin position="231"/>
        <end position="241"/>
    </location>
</feature>
<feature type="region of interest" description="Disordered" evidence="1">
    <location>
        <begin position="560"/>
        <end position="586"/>
    </location>
</feature>
<feature type="region of interest" description="Disordered" evidence="1">
    <location>
        <begin position="315"/>
        <end position="351"/>
    </location>
</feature>
<feature type="compositionally biased region" description="Polar residues" evidence="1">
    <location>
        <begin position="969"/>
        <end position="984"/>
    </location>
</feature>
<dbReference type="Proteomes" id="UP000693970">
    <property type="component" value="Unassembled WGS sequence"/>
</dbReference>
<feature type="region of interest" description="Disordered" evidence="1">
    <location>
        <begin position="1059"/>
        <end position="1095"/>
    </location>
</feature>
<feature type="compositionally biased region" description="Low complexity" evidence="1">
    <location>
        <begin position="936"/>
        <end position="948"/>
    </location>
</feature>
<feature type="compositionally biased region" description="Acidic residues" evidence="1">
    <location>
        <begin position="435"/>
        <end position="444"/>
    </location>
</feature>
<protein>
    <submittedName>
        <fullName evidence="3">Laminin G domain containing protein</fullName>
    </submittedName>
</protein>
<evidence type="ECO:0000313" key="3">
    <source>
        <dbReference type="EMBL" id="KAG7366623.1"/>
    </source>
</evidence>
<keyword evidence="4" id="KW-1185">Reference proteome</keyword>
<organism evidence="3 4">
    <name type="scientific">Nitzschia inconspicua</name>
    <dbReference type="NCBI Taxonomy" id="303405"/>
    <lineage>
        <taxon>Eukaryota</taxon>
        <taxon>Sar</taxon>
        <taxon>Stramenopiles</taxon>
        <taxon>Ochrophyta</taxon>
        <taxon>Bacillariophyta</taxon>
        <taxon>Bacillariophyceae</taxon>
        <taxon>Bacillariophycidae</taxon>
        <taxon>Bacillariales</taxon>
        <taxon>Bacillariaceae</taxon>
        <taxon>Nitzschia</taxon>
    </lineage>
</organism>
<reference evidence="3" key="1">
    <citation type="journal article" date="2021" name="Sci. Rep.">
        <title>Diploid genomic architecture of Nitzschia inconspicua, an elite biomass production diatom.</title>
        <authorList>
            <person name="Oliver A."/>
            <person name="Podell S."/>
            <person name="Pinowska A."/>
            <person name="Traller J.C."/>
            <person name="Smith S.R."/>
            <person name="McClure R."/>
            <person name="Beliaev A."/>
            <person name="Bohutskyi P."/>
            <person name="Hill E.A."/>
            <person name="Rabines A."/>
            <person name="Zheng H."/>
            <person name="Allen L.Z."/>
            <person name="Kuo A."/>
            <person name="Grigoriev I.V."/>
            <person name="Allen A.E."/>
            <person name="Hazlebeck D."/>
            <person name="Allen E.E."/>
        </authorList>
    </citation>
    <scope>NUCLEOTIDE SEQUENCE</scope>
    <source>
        <strain evidence="3">Hildebrandi</strain>
    </source>
</reference>
<feature type="region of interest" description="Disordered" evidence="1">
    <location>
        <begin position="19"/>
        <end position="271"/>
    </location>
</feature>
<comment type="caution">
    <text evidence="3">The sequence shown here is derived from an EMBL/GenBank/DDBJ whole genome shotgun (WGS) entry which is preliminary data.</text>
</comment>
<feature type="compositionally biased region" description="Polar residues" evidence="1">
    <location>
        <begin position="127"/>
        <end position="155"/>
    </location>
</feature>
<feature type="compositionally biased region" description="Polar residues" evidence="1">
    <location>
        <begin position="200"/>
        <end position="217"/>
    </location>
</feature>
<feature type="compositionally biased region" description="Low complexity" evidence="1">
    <location>
        <begin position="177"/>
        <end position="198"/>
    </location>
</feature>
<keyword evidence="2" id="KW-0732">Signal</keyword>
<proteinExistence type="predicted"/>
<sequence length="1134" mass="124212">MTSLRWIVCWLVVFGKVTDGHDRRNGCPPTISPYPTETAAPSPSPSELPSISNAPTITALPTATASQSPTTTPQPTGFPTESPAPSPSPSEVPTDTPSESSLPSTAPSSLPSKIPSSIPSDAPSMLPSFSPTLSAHPSLVPSTIPSDLPSNQPSKKPTFLPSGLPSSIPSDMPSEVPSTLPTSHPSSEPSSIPSDMPSEFPSTLPTTHPSSEPTSKPSVPPSMDPTNTFLPTTSPTLGTTPEPTPQPASSRFGIDTPSPTMVSSTSLPNAVSHAPTSHALATLLSNEPTSIQVDAMNITYISSPTMILLSPSAFPSGRPSLKPSSNPALDDIAQSSRTDRPTTPRIPENNQTTTEDVIVVTASSSVTLKEQKFTLNQRKIAVFESVSLEFLVDHYSRTVEEPAISFEFVKLVRQVPQPNDARRILENEEGGGGGVDDDDDDDSSESIAFQQAMDISVWFVVVGEIVPGKEFLFMDFQRLVETIFEVNLNDFNQRLDNTGEFPPAAIEGSRKETNDQKAGIEPANEASFSIWMVASLGAVAFSVFLTAALVVGTVRRSRQSSMDPMNSRFGSGHSTPASENDLRSYSPSMENGLSAGFKEESLDGLNFIQSASSLKSGLSSLERRSIKDEYGSIVIPVEETNAILEKLSSSNSENQLGLNARMRKRLIEREVQSRGYEAGLSMEAILKATSSFNSEDEENERGDASCLSPMDVNQWHSDQNRSKNPAKDWMSNWFGLWGEKEDTDIEIPHESRKQNFATRESFQSSKNRNHGSRMRTDNLRLSIPSKAEVISIGESVREEHYPISMTNWKIWDSTSDVRASTKSEREENEEDQQNKKSPFKLFKPNLKKVVSRAIGRTRTEHKNPHKWSKQLSDDYEDVEDGSEQLQQQCGNFKISSSEVNDGNYLKSHRLQASTPVWMDQNSDNVIGVVHIGPSDSMTTMSRRSSQTSFPVSTGSAHRPHHPNIETDRTSMSSWRRPGQINTEFAPTPLQRRLARARLDPPDRLNPIQHRRQAPGDELGEHQKSTRKPNQQHNQENIPVIRAPSPQVSHLPHSSVRLVKKNSSLSEVSKSRKQYRAKEHNTTGIPRTVTSNHRSGRIGATPMVEMAVDSNENAMIVGSMENDYGGLELEWGLTI</sequence>
<feature type="compositionally biased region" description="Polar residues" evidence="1">
    <location>
        <begin position="1081"/>
        <end position="1092"/>
    </location>
</feature>
<name>A0A9K3LQH4_9STRA</name>
<feature type="region of interest" description="Disordered" evidence="1">
    <location>
        <begin position="756"/>
        <end position="775"/>
    </location>
</feature>
<feature type="signal peptide" evidence="2">
    <location>
        <begin position="1"/>
        <end position="20"/>
    </location>
</feature>
<feature type="compositionally biased region" description="Low complexity" evidence="1">
    <location>
        <begin position="91"/>
        <end position="124"/>
    </location>
</feature>
<feature type="compositionally biased region" description="Polar residues" evidence="1">
    <location>
        <begin position="257"/>
        <end position="269"/>
    </location>
</feature>
<accession>A0A9K3LQH4</accession>
<feature type="region of interest" description="Disordered" evidence="1">
    <location>
        <begin position="819"/>
        <end position="838"/>
    </location>
</feature>
<reference evidence="3" key="2">
    <citation type="submission" date="2021-04" db="EMBL/GenBank/DDBJ databases">
        <authorList>
            <person name="Podell S."/>
        </authorList>
    </citation>
    <scope>NUCLEOTIDE SEQUENCE</scope>
    <source>
        <strain evidence="3">Hildebrandi</strain>
    </source>
</reference>
<evidence type="ECO:0000256" key="1">
    <source>
        <dbReference type="SAM" id="MobiDB-lite"/>
    </source>
</evidence>
<dbReference type="EMBL" id="JAGRRH010000007">
    <property type="protein sequence ID" value="KAG7366623.1"/>
    <property type="molecule type" value="Genomic_DNA"/>
</dbReference>
<dbReference type="AlphaFoldDB" id="A0A9K3LQH4"/>
<feature type="compositionally biased region" description="Low complexity" evidence="1">
    <location>
        <begin position="33"/>
        <end position="81"/>
    </location>
</feature>